<dbReference type="InterPro" id="IPR001849">
    <property type="entry name" value="PH_domain"/>
</dbReference>
<accession>A0A6J8B618</accession>
<sequence>MPYKDKNGKFCGFLNAEEKEGSGKFLRRYFLLDEKKSRLYYYKDNPGNLHADYSKTCGEIEIHFISRVSDARKLRPKVDNCFSITYAGRTIYLEAEDEDDLLGWIKALNDASKITVPVKNEDLGNGKKETKAGFTAEIAGGVVCKIPMKVSDEEPGSSDESPNESSGLSASTLPSYISGYCVKQGGMRKNWKRRYFVFSENGFQYYSSDRAKEPLRTLPKADIIDVRRSLSGHSSRDNLFEVVTAKRTFYIQCDDPADTDKWVNMMKQNLPTTQISLGQMERQFKTQSLRRPPTNSQEMAVTRVFPSKEWRPESPQRSSSQIDENQQKKRSWLLW</sequence>
<dbReference type="PANTHER" id="PTHR14336:SF8">
    <property type="entry name" value="PROTEIN OPY1"/>
    <property type="match status" value="1"/>
</dbReference>
<feature type="compositionally biased region" description="Polar residues" evidence="1">
    <location>
        <begin position="287"/>
        <end position="299"/>
    </location>
</feature>
<gene>
    <name evidence="3" type="ORF">MCOR_13773</name>
</gene>
<feature type="region of interest" description="Disordered" evidence="1">
    <location>
        <begin position="287"/>
        <end position="335"/>
    </location>
</feature>
<feature type="compositionally biased region" description="Polar residues" evidence="1">
    <location>
        <begin position="315"/>
        <end position="324"/>
    </location>
</feature>
<dbReference type="InterPro" id="IPR051707">
    <property type="entry name" value="PI-Interact_SigTrans_Reg"/>
</dbReference>
<dbReference type="EMBL" id="CACVKT020002377">
    <property type="protein sequence ID" value="CAC5377457.1"/>
    <property type="molecule type" value="Genomic_DNA"/>
</dbReference>
<dbReference type="SUPFAM" id="SSF50729">
    <property type="entry name" value="PH domain-like"/>
    <property type="match status" value="2"/>
</dbReference>
<evidence type="ECO:0000313" key="4">
    <source>
        <dbReference type="Proteomes" id="UP000507470"/>
    </source>
</evidence>
<dbReference type="SMART" id="SM00233">
    <property type="entry name" value="PH"/>
    <property type="match status" value="2"/>
</dbReference>
<dbReference type="AlphaFoldDB" id="A0A6J8B618"/>
<feature type="region of interest" description="Disordered" evidence="1">
    <location>
        <begin position="150"/>
        <end position="170"/>
    </location>
</feature>
<proteinExistence type="predicted"/>
<dbReference type="OrthoDB" id="185175at2759"/>
<evidence type="ECO:0000259" key="2">
    <source>
        <dbReference type="PROSITE" id="PS50003"/>
    </source>
</evidence>
<reference evidence="3 4" key="1">
    <citation type="submission" date="2020-06" db="EMBL/GenBank/DDBJ databases">
        <authorList>
            <person name="Li R."/>
            <person name="Bekaert M."/>
        </authorList>
    </citation>
    <scope>NUCLEOTIDE SEQUENCE [LARGE SCALE GENOMIC DNA]</scope>
    <source>
        <strain evidence="4">wild</strain>
    </source>
</reference>
<feature type="domain" description="PH" evidence="2">
    <location>
        <begin position="174"/>
        <end position="271"/>
    </location>
</feature>
<organism evidence="3 4">
    <name type="scientific">Mytilus coruscus</name>
    <name type="common">Sea mussel</name>
    <dbReference type="NCBI Taxonomy" id="42192"/>
    <lineage>
        <taxon>Eukaryota</taxon>
        <taxon>Metazoa</taxon>
        <taxon>Spiralia</taxon>
        <taxon>Lophotrochozoa</taxon>
        <taxon>Mollusca</taxon>
        <taxon>Bivalvia</taxon>
        <taxon>Autobranchia</taxon>
        <taxon>Pteriomorphia</taxon>
        <taxon>Mytilida</taxon>
        <taxon>Mytiloidea</taxon>
        <taxon>Mytilidae</taxon>
        <taxon>Mytilinae</taxon>
        <taxon>Mytilus</taxon>
    </lineage>
</organism>
<feature type="compositionally biased region" description="Low complexity" evidence="1">
    <location>
        <begin position="158"/>
        <end position="169"/>
    </location>
</feature>
<feature type="domain" description="PH" evidence="2">
    <location>
        <begin position="7"/>
        <end position="113"/>
    </location>
</feature>
<protein>
    <submittedName>
        <fullName evidence="3">Pleckstrin homology domain-containing family A member 1,Pleckstrin homology domain-containing family A member 2</fullName>
    </submittedName>
</protein>
<dbReference type="Proteomes" id="UP000507470">
    <property type="component" value="Unassembled WGS sequence"/>
</dbReference>
<name>A0A6J8B618_MYTCO</name>
<evidence type="ECO:0000313" key="3">
    <source>
        <dbReference type="EMBL" id="CAC5377457.1"/>
    </source>
</evidence>
<dbReference type="Gene3D" id="2.30.29.30">
    <property type="entry name" value="Pleckstrin-homology domain (PH domain)/Phosphotyrosine-binding domain (PTB)"/>
    <property type="match status" value="2"/>
</dbReference>
<evidence type="ECO:0000256" key="1">
    <source>
        <dbReference type="SAM" id="MobiDB-lite"/>
    </source>
</evidence>
<keyword evidence="4" id="KW-1185">Reference proteome</keyword>
<dbReference type="FunFam" id="2.30.29.30:FF:000286">
    <property type="entry name" value="PH-protein kinase domain containing protein"/>
    <property type="match status" value="1"/>
</dbReference>
<dbReference type="PROSITE" id="PS50003">
    <property type="entry name" value="PH_DOMAIN"/>
    <property type="match status" value="2"/>
</dbReference>
<dbReference type="PANTHER" id="PTHR14336">
    <property type="entry name" value="TANDEM PH DOMAIN CONTAINING PROTEIN"/>
    <property type="match status" value="1"/>
</dbReference>
<dbReference type="Pfam" id="PF00169">
    <property type="entry name" value="PH"/>
    <property type="match status" value="2"/>
</dbReference>
<dbReference type="InterPro" id="IPR011993">
    <property type="entry name" value="PH-like_dom_sf"/>
</dbReference>